<evidence type="ECO:0000256" key="3">
    <source>
        <dbReference type="ARBA" id="ARBA00022729"/>
    </source>
</evidence>
<proteinExistence type="inferred from homology"/>
<feature type="chain" id="PRO_5043550604" description="Legumain prodomain domain-containing protein" evidence="9">
    <location>
        <begin position="22"/>
        <end position="489"/>
    </location>
</feature>
<dbReference type="InterPro" id="IPR001096">
    <property type="entry name" value="Peptidase_C13"/>
</dbReference>
<keyword evidence="3 9" id="KW-0732">Signal</keyword>
<keyword evidence="5" id="KW-0788">Thiol protease</keyword>
<evidence type="ECO:0000256" key="1">
    <source>
        <dbReference type="ARBA" id="ARBA00009941"/>
    </source>
</evidence>
<dbReference type="PANTHER" id="PTHR12000:SF50">
    <property type="entry name" value="VACUOLAR-PROCESSING ENZYME GAMMA-ISOZYME"/>
    <property type="match status" value="1"/>
</dbReference>
<dbReference type="GO" id="GO:0006624">
    <property type="term" value="P:vacuolar protein processing"/>
    <property type="evidence" value="ECO:0007669"/>
    <property type="project" value="TreeGrafter"/>
</dbReference>
<dbReference type="InterPro" id="IPR048501">
    <property type="entry name" value="Legum_prodom"/>
</dbReference>
<dbReference type="EMBL" id="OZ034817">
    <property type="protein sequence ID" value="CAL1380258.1"/>
    <property type="molecule type" value="Genomic_DNA"/>
</dbReference>
<protein>
    <recommendedName>
        <fullName evidence="10">Legumain prodomain domain-containing protein</fullName>
    </recommendedName>
</protein>
<evidence type="ECO:0000313" key="11">
    <source>
        <dbReference type="EMBL" id="CAL1380258.1"/>
    </source>
</evidence>
<name>A0AAV2E3N2_9ROSI</name>
<comment type="similarity">
    <text evidence="1">Belongs to the peptidase C13 family.</text>
</comment>
<keyword evidence="4" id="KW-0378">Hydrolase</keyword>
<dbReference type="GO" id="GO:0051603">
    <property type="term" value="P:proteolysis involved in protein catabolic process"/>
    <property type="evidence" value="ECO:0007669"/>
    <property type="project" value="InterPro"/>
</dbReference>
<evidence type="ECO:0000256" key="8">
    <source>
        <dbReference type="PIRSR" id="PIRSR019663-1"/>
    </source>
</evidence>
<feature type="active site" evidence="8">
    <location>
        <position position="153"/>
    </location>
</feature>
<gene>
    <name evidence="11" type="ORF">LTRI10_LOCUS21714</name>
</gene>
<dbReference type="Gene3D" id="3.40.50.1460">
    <property type="match status" value="1"/>
</dbReference>
<feature type="signal peptide" evidence="9">
    <location>
        <begin position="1"/>
        <end position="21"/>
    </location>
</feature>
<dbReference type="AlphaFoldDB" id="A0AAV2E3N2"/>
<dbReference type="PIRSF" id="PIRSF019663">
    <property type="entry name" value="Legumain"/>
    <property type="match status" value="1"/>
</dbReference>
<sequence>MNKLQLTTFFLLLLSSTAASSSPLPAQKTGPEGTRWAILVAGSGYYYNYRHQADVCHAYHILKKGGLRDDNIVVFMSDDVAFSVGNPRPGILINKPTGSDVYSGVPKDYTGSNCTADNFYAVILGNRSALTGGSGKVVDSGPDDTVFIYYADHGSAGLVGMPVGKSVYAHDLMEVLKKKHTANAYKSMVIYMEACEAGSMFDGVLPGDMNIYAVTASNTSESSYAFYCPGDYPAGAPPDFQTCLGDLFSISWLEDSDLHDPRKETLEQQYHAVRRRTAMDSENSSSHVMQYGDKTIAHQLLSFYIGFDDGAGADATTSRIISTTSYHDRRLATATAAIPRAAPVSQRDAVLVHLQQQFSLATRGSQEKAEAEMKLEREIFRRKQADERITRIGAMLLGGHDNAVNLMNSVRPSGHPLVDDWDCFKSFVETYEEECEEMPSEYYGKKYSRALANMCNAGVTLHQLIAACKKACPNNKLGKGMVNETIFRP</sequence>
<dbReference type="Gene3D" id="1.10.132.130">
    <property type="match status" value="1"/>
</dbReference>
<dbReference type="GO" id="GO:0004197">
    <property type="term" value="F:cysteine-type endopeptidase activity"/>
    <property type="evidence" value="ECO:0007669"/>
    <property type="project" value="InterPro"/>
</dbReference>
<dbReference type="PANTHER" id="PTHR12000">
    <property type="entry name" value="HEMOGLOBINASE FAMILY MEMBER"/>
    <property type="match status" value="1"/>
</dbReference>
<keyword evidence="7" id="KW-0325">Glycoprotein</keyword>
<feature type="domain" description="Legumain prodomain" evidence="10">
    <location>
        <begin position="374"/>
        <end position="472"/>
    </location>
</feature>
<evidence type="ECO:0000256" key="9">
    <source>
        <dbReference type="SAM" id="SignalP"/>
    </source>
</evidence>
<dbReference type="InterPro" id="IPR046427">
    <property type="entry name" value="Legumain_prodom_sf"/>
</dbReference>
<evidence type="ECO:0000256" key="5">
    <source>
        <dbReference type="ARBA" id="ARBA00022807"/>
    </source>
</evidence>
<evidence type="ECO:0000259" key="10">
    <source>
        <dbReference type="Pfam" id="PF20985"/>
    </source>
</evidence>
<dbReference type="Proteomes" id="UP001497516">
    <property type="component" value="Chromosome 4"/>
</dbReference>
<organism evidence="11 12">
    <name type="scientific">Linum trigynum</name>
    <dbReference type="NCBI Taxonomy" id="586398"/>
    <lineage>
        <taxon>Eukaryota</taxon>
        <taxon>Viridiplantae</taxon>
        <taxon>Streptophyta</taxon>
        <taxon>Embryophyta</taxon>
        <taxon>Tracheophyta</taxon>
        <taxon>Spermatophyta</taxon>
        <taxon>Magnoliopsida</taxon>
        <taxon>eudicotyledons</taxon>
        <taxon>Gunneridae</taxon>
        <taxon>Pentapetalae</taxon>
        <taxon>rosids</taxon>
        <taxon>fabids</taxon>
        <taxon>Malpighiales</taxon>
        <taxon>Linaceae</taxon>
        <taxon>Linum</taxon>
    </lineage>
</organism>
<feature type="active site" description="Nucleophile" evidence="8">
    <location>
        <position position="195"/>
    </location>
</feature>
<evidence type="ECO:0000256" key="6">
    <source>
        <dbReference type="ARBA" id="ARBA00023157"/>
    </source>
</evidence>
<dbReference type="PRINTS" id="PR00776">
    <property type="entry name" value="HEMOGLOBNASE"/>
</dbReference>
<dbReference type="Pfam" id="PF20985">
    <property type="entry name" value="Legum_prodom"/>
    <property type="match status" value="1"/>
</dbReference>
<dbReference type="Pfam" id="PF01650">
    <property type="entry name" value="Peptidase_C13"/>
    <property type="match status" value="1"/>
</dbReference>
<dbReference type="FunFam" id="3.40.50.1460:FF:000005">
    <property type="entry name" value="Vacuolar-processing enzyme beta-isozyme"/>
    <property type="match status" value="1"/>
</dbReference>
<dbReference type="FunFam" id="1.10.132.130:FF:000001">
    <property type="entry name" value="Vacuolar-processing enzyme beta-isozyme"/>
    <property type="match status" value="1"/>
</dbReference>
<dbReference type="InterPro" id="IPR043577">
    <property type="entry name" value="AE"/>
</dbReference>
<accession>A0AAV2E3N2</accession>
<keyword evidence="12" id="KW-1185">Reference proteome</keyword>
<dbReference type="CDD" id="cd21115">
    <property type="entry name" value="legumain_C"/>
    <property type="match status" value="1"/>
</dbReference>
<dbReference type="PIRSF" id="PIRSF500139">
    <property type="entry name" value="AE"/>
    <property type="match status" value="1"/>
</dbReference>
<dbReference type="GO" id="GO:0005773">
    <property type="term" value="C:vacuole"/>
    <property type="evidence" value="ECO:0007669"/>
    <property type="project" value="GOC"/>
</dbReference>
<reference evidence="11 12" key="1">
    <citation type="submission" date="2024-04" db="EMBL/GenBank/DDBJ databases">
        <authorList>
            <person name="Fracassetti M."/>
        </authorList>
    </citation>
    <scope>NUCLEOTIDE SEQUENCE [LARGE SCALE GENOMIC DNA]</scope>
</reference>
<evidence type="ECO:0000256" key="7">
    <source>
        <dbReference type="ARBA" id="ARBA00023180"/>
    </source>
</evidence>
<keyword evidence="2" id="KW-0645">Protease</keyword>
<evidence type="ECO:0000256" key="4">
    <source>
        <dbReference type="ARBA" id="ARBA00022801"/>
    </source>
</evidence>
<keyword evidence="6" id="KW-1015">Disulfide bond</keyword>
<evidence type="ECO:0000313" key="12">
    <source>
        <dbReference type="Proteomes" id="UP001497516"/>
    </source>
</evidence>
<evidence type="ECO:0000256" key="2">
    <source>
        <dbReference type="ARBA" id="ARBA00022670"/>
    </source>
</evidence>